<accession>A0ABD5E7J5</accession>
<keyword evidence="1" id="KW-1133">Transmembrane helix</keyword>
<evidence type="ECO:0008006" key="4">
    <source>
        <dbReference type="Google" id="ProtNLM"/>
    </source>
</evidence>
<evidence type="ECO:0000313" key="3">
    <source>
        <dbReference type="Proteomes" id="UP001183607"/>
    </source>
</evidence>
<dbReference type="RefSeq" id="WP_007824944.1">
    <property type="nucleotide sequence ID" value="NZ_JAVRER010000027.1"/>
</dbReference>
<sequence>MLVEPEHPAESEQRFRASVEKRRLWGIVLLIAAGLCWAWSAWHTFTPYTTDNKVECAAPFHRDGDDVYRPDGYEGARGADCAAARDWQSSTVPLVIGFPLAVTGVGLFASARATVRLRTHLLYIERAERAWARRKDGRP</sequence>
<dbReference type="AlphaFoldDB" id="A0ABD5E7J5"/>
<dbReference type="EMBL" id="JAVRER010000027">
    <property type="protein sequence ID" value="MDT0417391.1"/>
    <property type="molecule type" value="Genomic_DNA"/>
</dbReference>
<organism evidence="2 3">
    <name type="scientific">Streptomyces evansiae</name>
    <dbReference type="NCBI Taxonomy" id="3075535"/>
    <lineage>
        <taxon>Bacteria</taxon>
        <taxon>Bacillati</taxon>
        <taxon>Actinomycetota</taxon>
        <taxon>Actinomycetes</taxon>
        <taxon>Kitasatosporales</taxon>
        <taxon>Streptomycetaceae</taxon>
        <taxon>Streptomyces</taxon>
    </lineage>
</organism>
<reference evidence="3" key="1">
    <citation type="submission" date="2023-07" db="EMBL/GenBank/DDBJ databases">
        <title>30 novel species of actinomycetes from the DSMZ collection.</title>
        <authorList>
            <person name="Nouioui I."/>
        </authorList>
    </citation>
    <scope>NUCLEOTIDE SEQUENCE [LARGE SCALE GENOMIC DNA]</scope>
    <source>
        <strain evidence="3">DSM 41982</strain>
    </source>
</reference>
<name>A0ABD5E7J5_9ACTN</name>
<keyword evidence="1" id="KW-0812">Transmembrane</keyword>
<evidence type="ECO:0000256" key="1">
    <source>
        <dbReference type="SAM" id="Phobius"/>
    </source>
</evidence>
<feature type="transmembrane region" description="Helical" evidence="1">
    <location>
        <begin position="92"/>
        <end position="111"/>
    </location>
</feature>
<feature type="transmembrane region" description="Helical" evidence="1">
    <location>
        <begin position="24"/>
        <end position="42"/>
    </location>
</feature>
<evidence type="ECO:0000313" key="2">
    <source>
        <dbReference type="EMBL" id="MDT0417391.1"/>
    </source>
</evidence>
<gene>
    <name evidence="2" type="ORF">RM574_18020</name>
</gene>
<dbReference type="Proteomes" id="UP001183607">
    <property type="component" value="Unassembled WGS sequence"/>
</dbReference>
<proteinExistence type="predicted"/>
<comment type="caution">
    <text evidence="2">The sequence shown here is derived from an EMBL/GenBank/DDBJ whole genome shotgun (WGS) entry which is preliminary data.</text>
</comment>
<protein>
    <recommendedName>
        <fullName evidence="4">Transmembrane protein</fullName>
    </recommendedName>
</protein>
<keyword evidence="1" id="KW-0472">Membrane</keyword>